<keyword evidence="4" id="KW-1185">Reference proteome</keyword>
<proteinExistence type="predicted"/>
<dbReference type="OrthoDB" id="4146344at2"/>
<dbReference type="STRING" id="336831.WG68_14045"/>
<feature type="domain" description="NGO1945-like C-terminal" evidence="2">
    <location>
        <begin position="151"/>
        <end position="246"/>
    </location>
</feature>
<dbReference type="Pfam" id="PF09836">
    <property type="entry name" value="DUF2063"/>
    <property type="match status" value="1"/>
</dbReference>
<dbReference type="AlphaFoldDB" id="A0A0M2V213"/>
<dbReference type="Pfam" id="PF22106">
    <property type="entry name" value="NGO1945_C"/>
    <property type="match status" value="1"/>
</dbReference>
<dbReference type="RefSeq" id="WP_046558343.1">
    <property type="nucleotide sequence ID" value="NZ_LAHO01000014.1"/>
</dbReference>
<comment type="caution">
    <text evidence="3">The sequence shown here is derived from an EMBL/GenBank/DDBJ whole genome shotgun (WGS) entry which is preliminary data.</text>
</comment>
<reference evidence="3 4" key="1">
    <citation type="submission" date="2015-03" db="EMBL/GenBank/DDBJ databases">
        <title>Draft genome sequences of two protease-producing strains of Arsukibacterium isolated from two cold and alkaline environments.</title>
        <authorList>
            <person name="Lylloff J.E."/>
            <person name="Skov L.B."/>
            <person name="Jepsen M."/>
            <person name="Hallin P.F."/>
            <person name="Sorensen S.J."/>
            <person name="Stougaard P."/>
            <person name="Glaring M.A."/>
        </authorList>
    </citation>
    <scope>NUCLEOTIDE SEQUENCE [LARGE SCALE GENOMIC DNA]</scope>
    <source>
        <strain evidence="3 4">GCM72</strain>
    </source>
</reference>
<evidence type="ECO:0000313" key="3">
    <source>
        <dbReference type="EMBL" id="KKO44671.1"/>
    </source>
</evidence>
<evidence type="ECO:0000259" key="2">
    <source>
        <dbReference type="Pfam" id="PF22106"/>
    </source>
</evidence>
<feature type="domain" description="Putative DNA-binding" evidence="1">
    <location>
        <begin position="10"/>
        <end position="96"/>
    </location>
</feature>
<dbReference type="InterPro" id="IPR044922">
    <property type="entry name" value="DUF2063_N_sf"/>
</dbReference>
<dbReference type="EMBL" id="LAHO01000014">
    <property type="protein sequence ID" value="KKO44671.1"/>
    <property type="molecule type" value="Genomic_DNA"/>
</dbReference>
<protein>
    <submittedName>
        <fullName evidence="3">Uncharacterized protein</fullName>
    </submittedName>
</protein>
<accession>A0A0M2V213</accession>
<gene>
    <name evidence="3" type="ORF">WG68_14045</name>
</gene>
<dbReference type="Gene3D" id="3.90.930.50">
    <property type="match status" value="1"/>
</dbReference>
<dbReference type="InterPro" id="IPR054098">
    <property type="entry name" value="NGO1945-like_C"/>
</dbReference>
<dbReference type="Gene3D" id="1.10.150.690">
    <property type="entry name" value="DUF2063"/>
    <property type="match status" value="1"/>
</dbReference>
<dbReference type="InterPro" id="IPR018640">
    <property type="entry name" value="DUF2063"/>
</dbReference>
<evidence type="ECO:0000259" key="1">
    <source>
        <dbReference type="Pfam" id="PF09836"/>
    </source>
</evidence>
<dbReference type="PATRIC" id="fig|336831.14.peg.1434"/>
<evidence type="ECO:0000313" key="4">
    <source>
        <dbReference type="Proteomes" id="UP000034228"/>
    </source>
</evidence>
<organism evidence="3 4">
    <name type="scientific">Arsukibacterium ikkense</name>
    <dbReference type="NCBI Taxonomy" id="336831"/>
    <lineage>
        <taxon>Bacteria</taxon>
        <taxon>Pseudomonadati</taxon>
        <taxon>Pseudomonadota</taxon>
        <taxon>Gammaproteobacteria</taxon>
        <taxon>Chromatiales</taxon>
        <taxon>Chromatiaceae</taxon>
        <taxon>Arsukibacterium</taxon>
    </lineage>
</organism>
<name>A0A0M2V213_9GAMM</name>
<sequence>MKQQSADFQQLQQQFAAYIRNPQHNAPPPGIEPRRLNVYRELFFNNVKGFLDTAFPVLKTLYSDRNWTALAQQFFSRYACHSPYFLHIAEQFVAFLQDYQPTADDPAFLAELAHYEWAELYIATLVPSQAPSLAPVQLTGAALDSTRLKLSELAMLCAYQYPVQQIRVDFQPTEPAQPVFFLLYRNIDDEVKFVQLSQATLLLLNHLAEQPGLTLPQLIRAISKQLPGLTEQQLQQGALPLLQDLANKGAICGCSESN</sequence>
<dbReference type="Proteomes" id="UP000034228">
    <property type="component" value="Unassembled WGS sequence"/>
</dbReference>